<dbReference type="PANTHER" id="PTHR31105:SF38">
    <property type="entry name" value="PROTEIN ENHANCED DISEASE RESISTANCE 4"/>
    <property type="match status" value="1"/>
</dbReference>
<feature type="compositionally biased region" description="Basic and acidic residues" evidence="2">
    <location>
        <begin position="298"/>
        <end position="309"/>
    </location>
</feature>
<proteinExistence type="predicted"/>
<evidence type="ECO:0000313" key="5">
    <source>
        <dbReference type="EMBL" id="KAJ0975472.1"/>
    </source>
</evidence>
<feature type="compositionally biased region" description="Polar residues" evidence="2">
    <location>
        <begin position="184"/>
        <end position="206"/>
    </location>
</feature>
<dbReference type="InterPro" id="IPR055126">
    <property type="entry name" value="EDR4-like_N"/>
</dbReference>
<feature type="coiled-coil region" evidence="1">
    <location>
        <begin position="445"/>
        <end position="472"/>
    </location>
</feature>
<keyword evidence="6" id="KW-1185">Reference proteome</keyword>
<sequence length="804" mass="89874">MASYATKVRFVKCPKCQNLLTEFAHIPVYKCGGCQTILQAKFYNANGGNASSGSLDTKQVHTLVDNESSNNLLIPSEKQTASCSLKNEVEHLVEQEILESSPTKAEQNFQGKDDSLEYTGHNDSMNLDVQGQADEVNETSPRSSLDEELEKPLKPTKQGSDGQSITSEKNMVDRAAVKDGFSGGSRSPSTRSYQNYDGNVSSSDDGYSNHVRNKNLSLSRRTFRHQRVLDSADDEEKGTVHVLATNVSTYSNQRVLHSSDVAGREEIGFLGENGMDNNAEEHLEVISRRTYRNQRDLHSANAKEKEPDNAIKSNDMSSGSKEKLLGDNIRGGNAMTSGLEEHLKEDMSSTSEGHLEGKSLSLNSPNEDHDSFIYANSESNGDELSSENRTHGQGWRRTSVDSEEFYSVQNWLESEKEGPSRSTSRGSTFLPDSLLYQDGISATKLKSVENERADLLRRVSELRNQLSGLYDQKMKHSAQFSSTSHMQPLMHQHYSGQQVCYMPQQCHFSRIPFSGQSYSSCLHCLPPQSCCHSGPCYSSSHSVSSHSSEIPYYHKVQRDDYELEKTHYRGKNPSAKRHCLPMSRGAPFVICSNCLELLQLPTDFLLSRKKPQKLQCGACSGLFVFPLHSKAYIDPLTPTEAIHLPSEADDNVDNPHGESISFSEDYELSFDNSCSTEIEPAQNVRNISHMQEAARPLHRLMGYSSARELLKTQLFEQPMQDAHQNRQDRHGRMGMATLSRRSADETSPNFMEKYEEDESPKKLKTRKVGVPLPGMVKRGVRELNHGLESLKIKVHVNRRTAPAP</sequence>
<dbReference type="PANTHER" id="PTHR31105">
    <property type="entry name" value="EXTRA-LARGE G-PROTEIN-LIKE"/>
    <property type="match status" value="1"/>
</dbReference>
<evidence type="ECO:0000256" key="2">
    <source>
        <dbReference type="SAM" id="MobiDB-lite"/>
    </source>
</evidence>
<name>A0A9D5CLY0_9LILI</name>
<dbReference type="Pfam" id="PF11331">
    <property type="entry name" value="Zn_ribbon_12"/>
    <property type="match status" value="1"/>
</dbReference>
<feature type="region of interest" description="Disordered" evidence="2">
    <location>
        <begin position="298"/>
        <end position="399"/>
    </location>
</feature>
<evidence type="ECO:0000259" key="3">
    <source>
        <dbReference type="Pfam" id="PF11331"/>
    </source>
</evidence>
<evidence type="ECO:0000259" key="4">
    <source>
        <dbReference type="Pfam" id="PF22910"/>
    </source>
</evidence>
<evidence type="ECO:0000256" key="1">
    <source>
        <dbReference type="SAM" id="Coils"/>
    </source>
</evidence>
<dbReference type="Pfam" id="PF22910">
    <property type="entry name" value="EDR4-like_1st"/>
    <property type="match status" value="1"/>
</dbReference>
<feature type="region of interest" description="Disordered" evidence="2">
    <location>
        <begin position="737"/>
        <end position="770"/>
    </location>
</feature>
<reference evidence="5" key="1">
    <citation type="submission" date="2021-03" db="EMBL/GenBank/DDBJ databases">
        <authorList>
            <person name="Li Z."/>
            <person name="Yang C."/>
        </authorList>
    </citation>
    <scope>NUCLEOTIDE SEQUENCE</scope>
    <source>
        <strain evidence="5">Dzin_1.0</strain>
        <tissue evidence="5">Leaf</tissue>
    </source>
</reference>
<accession>A0A9D5CLY0</accession>
<gene>
    <name evidence="5" type="ORF">J5N97_017437</name>
</gene>
<feature type="domain" description="Probable zinc-ribbon" evidence="3">
    <location>
        <begin position="585"/>
        <end position="625"/>
    </location>
</feature>
<evidence type="ECO:0008006" key="7">
    <source>
        <dbReference type="Google" id="ProtNLM"/>
    </source>
</evidence>
<dbReference type="GO" id="GO:1900150">
    <property type="term" value="P:regulation of defense response to fungus"/>
    <property type="evidence" value="ECO:0007669"/>
    <property type="project" value="InterPro"/>
</dbReference>
<organism evidence="5 6">
    <name type="scientific">Dioscorea zingiberensis</name>
    <dbReference type="NCBI Taxonomy" id="325984"/>
    <lineage>
        <taxon>Eukaryota</taxon>
        <taxon>Viridiplantae</taxon>
        <taxon>Streptophyta</taxon>
        <taxon>Embryophyta</taxon>
        <taxon>Tracheophyta</taxon>
        <taxon>Spermatophyta</taxon>
        <taxon>Magnoliopsida</taxon>
        <taxon>Liliopsida</taxon>
        <taxon>Dioscoreales</taxon>
        <taxon>Dioscoreaceae</taxon>
        <taxon>Dioscorea</taxon>
    </lineage>
</organism>
<dbReference type="InterPro" id="IPR021480">
    <property type="entry name" value="Zinc_ribbon_12"/>
</dbReference>
<dbReference type="Proteomes" id="UP001085076">
    <property type="component" value="Miscellaneous, Linkage group lg04"/>
</dbReference>
<dbReference type="AlphaFoldDB" id="A0A9D5CLY0"/>
<feature type="compositionally biased region" description="Polar residues" evidence="2">
    <location>
        <begin position="157"/>
        <end position="169"/>
    </location>
</feature>
<feature type="compositionally biased region" description="Basic and acidic residues" evidence="2">
    <location>
        <begin position="339"/>
        <end position="357"/>
    </location>
</feature>
<dbReference type="OrthoDB" id="1930285at2759"/>
<feature type="domain" description="Enhanced disease resistance 4-like N-terminal" evidence="4">
    <location>
        <begin position="7"/>
        <end position="40"/>
    </location>
</feature>
<reference evidence="5" key="2">
    <citation type="journal article" date="2022" name="Hortic Res">
        <title>The genome of Dioscorea zingiberensis sheds light on the biosynthesis, origin and evolution of the medicinally important diosgenin saponins.</title>
        <authorList>
            <person name="Li Y."/>
            <person name="Tan C."/>
            <person name="Li Z."/>
            <person name="Guo J."/>
            <person name="Li S."/>
            <person name="Chen X."/>
            <person name="Wang C."/>
            <person name="Dai X."/>
            <person name="Yang H."/>
            <person name="Song W."/>
            <person name="Hou L."/>
            <person name="Xu J."/>
            <person name="Tong Z."/>
            <person name="Xu A."/>
            <person name="Yuan X."/>
            <person name="Wang W."/>
            <person name="Yang Q."/>
            <person name="Chen L."/>
            <person name="Sun Z."/>
            <person name="Wang K."/>
            <person name="Pan B."/>
            <person name="Chen J."/>
            <person name="Bao Y."/>
            <person name="Liu F."/>
            <person name="Qi X."/>
            <person name="Gang D.R."/>
            <person name="Wen J."/>
            <person name="Li J."/>
        </authorList>
    </citation>
    <scope>NUCLEOTIDE SEQUENCE</scope>
    <source>
        <strain evidence="5">Dzin_1.0</strain>
    </source>
</reference>
<feature type="region of interest" description="Disordered" evidence="2">
    <location>
        <begin position="97"/>
        <end position="213"/>
    </location>
</feature>
<evidence type="ECO:0000313" key="6">
    <source>
        <dbReference type="Proteomes" id="UP001085076"/>
    </source>
</evidence>
<dbReference type="EMBL" id="JAGGNH010000004">
    <property type="protein sequence ID" value="KAJ0975472.1"/>
    <property type="molecule type" value="Genomic_DNA"/>
</dbReference>
<comment type="caution">
    <text evidence="5">The sequence shown here is derived from an EMBL/GenBank/DDBJ whole genome shotgun (WGS) entry which is preliminary data.</text>
</comment>
<dbReference type="InterPro" id="IPR040244">
    <property type="entry name" value="EDR4-like"/>
</dbReference>
<keyword evidence="1" id="KW-0175">Coiled coil</keyword>
<feature type="compositionally biased region" description="Polar residues" evidence="2">
    <location>
        <begin position="98"/>
        <end position="110"/>
    </location>
</feature>
<protein>
    <recommendedName>
        <fullName evidence="7">Zinc-ribbon domain-containing protein</fullName>
    </recommendedName>
</protein>